<keyword evidence="1" id="KW-0175">Coiled coil</keyword>
<proteinExistence type="predicted"/>
<accession>A0AA88H7G7</accession>
<dbReference type="EMBL" id="JAVRJZ010000978">
    <property type="protein sequence ID" value="KAK2702066.1"/>
    <property type="molecule type" value="Genomic_DNA"/>
</dbReference>
<protein>
    <submittedName>
        <fullName evidence="2">Uncharacterized protein</fullName>
    </submittedName>
</protein>
<sequence>YRELSRTVHRDFFEKIDREKIKQEIEVKGAEEVLRLEPFYELESMKGQTEEKPEDRLPKELRKFFIEIETPADILDESINTEITDNLLEAQSAFSSLVEENERMEEEIVETKKKIGNLENERMMLIVMQLETAQLMANQSSPLPPNSPLVTRMPPVPTEQQRNVNTAKDGSLSPVMVRSKNPISAPKQPYQAKVRGPIYGPTLVQPSVPAYALHSPLVGGDPATAVGAYNVPQQRASHEFPPSQISDDIELAGMKRLVSQRDH</sequence>
<evidence type="ECO:0000313" key="2">
    <source>
        <dbReference type="EMBL" id="KAK2702066.1"/>
    </source>
</evidence>
<feature type="non-terminal residue" evidence="2">
    <location>
        <position position="263"/>
    </location>
</feature>
<evidence type="ECO:0000313" key="3">
    <source>
        <dbReference type="Proteomes" id="UP001187531"/>
    </source>
</evidence>
<feature type="non-terminal residue" evidence="2">
    <location>
        <position position="1"/>
    </location>
</feature>
<gene>
    <name evidence="2" type="ORF">QYM36_019321</name>
</gene>
<reference evidence="2" key="1">
    <citation type="submission" date="2023-07" db="EMBL/GenBank/DDBJ databases">
        <title>Chromosome-level genome assembly of Artemia franciscana.</title>
        <authorList>
            <person name="Jo E."/>
        </authorList>
    </citation>
    <scope>NUCLEOTIDE SEQUENCE</scope>
    <source>
        <tissue evidence="2">Whole body</tissue>
    </source>
</reference>
<keyword evidence="3" id="KW-1185">Reference proteome</keyword>
<dbReference type="Proteomes" id="UP001187531">
    <property type="component" value="Unassembled WGS sequence"/>
</dbReference>
<dbReference type="AlphaFoldDB" id="A0AA88H7G7"/>
<feature type="coiled-coil region" evidence="1">
    <location>
        <begin position="87"/>
        <end position="121"/>
    </location>
</feature>
<name>A0AA88H7G7_ARTSF</name>
<evidence type="ECO:0000256" key="1">
    <source>
        <dbReference type="SAM" id="Coils"/>
    </source>
</evidence>
<organism evidence="2 3">
    <name type="scientific">Artemia franciscana</name>
    <name type="common">Brine shrimp</name>
    <name type="synonym">Artemia sanfranciscana</name>
    <dbReference type="NCBI Taxonomy" id="6661"/>
    <lineage>
        <taxon>Eukaryota</taxon>
        <taxon>Metazoa</taxon>
        <taxon>Ecdysozoa</taxon>
        <taxon>Arthropoda</taxon>
        <taxon>Crustacea</taxon>
        <taxon>Branchiopoda</taxon>
        <taxon>Anostraca</taxon>
        <taxon>Artemiidae</taxon>
        <taxon>Artemia</taxon>
    </lineage>
</organism>
<comment type="caution">
    <text evidence="2">The sequence shown here is derived from an EMBL/GenBank/DDBJ whole genome shotgun (WGS) entry which is preliminary data.</text>
</comment>